<proteinExistence type="predicted"/>
<evidence type="ECO:0000313" key="2">
    <source>
        <dbReference type="Proteomes" id="UP000712281"/>
    </source>
</evidence>
<name>A0A8S9KY46_BRACR</name>
<reference evidence="1" key="1">
    <citation type="submission" date="2019-12" db="EMBL/GenBank/DDBJ databases">
        <title>Genome sequencing and annotation of Brassica cretica.</title>
        <authorList>
            <person name="Studholme D.J."/>
            <person name="Sarris P.F."/>
        </authorList>
    </citation>
    <scope>NUCLEOTIDE SEQUENCE</scope>
    <source>
        <strain evidence="1">PFS-001/15</strain>
        <tissue evidence="1">Leaf</tissue>
    </source>
</reference>
<accession>A0A8S9KY46</accession>
<dbReference type="AlphaFoldDB" id="A0A8S9KY46"/>
<protein>
    <submittedName>
        <fullName evidence="1">Uncharacterized protein</fullName>
    </submittedName>
</protein>
<sequence length="111" mass="13006">MYPYMINLKFTENKELVTVEDHRFQGVPKASELHEKLDEIKGEWAEGYFPASTFQLITLFKESKISQKALVYKSMNTTGWLIHICLCTCYAFSWNIQTGWNPADSNERKYI</sequence>
<comment type="caution">
    <text evidence="1">The sequence shown here is derived from an EMBL/GenBank/DDBJ whole genome shotgun (WGS) entry which is preliminary data.</text>
</comment>
<dbReference type="Proteomes" id="UP000712281">
    <property type="component" value="Unassembled WGS sequence"/>
</dbReference>
<organism evidence="1 2">
    <name type="scientific">Brassica cretica</name>
    <name type="common">Mustard</name>
    <dbReference type="NCBI Taxonomy" id="69181"/>
    <lineage>
        <taxon>Eukaryota</taxon>
        <taxon>Viridiplantae</taxon>
        <taxon>Streptophyta</taxon>
        <taxon>Embryophyta</taxon>
        <taxon>Tracheophyta</taxon>
        <taxon>Spermatophyta</taxon>
        <taxon>Magnoliopsida</taxon>
        <taxon>eudicotyledons</taxon>
        <taxon>Gunneridae</taxon>
        <taxon>Pentapetalae</taxon>
        <taxon>rosids</taxon>
        <taxon>malvids</taxon>
        <taxon>Brassicales</taxon>
        <taxon>Brassicaceae</taxon>
        <taxon>Brassiceae</taxon>
        <taxon>Brassica</taxon>
    </lineage>
</organism>
<dbReference type="EMBL" id="QGKW02000717">
    <property type="protein sequence ID" value="KAF2600680.1"/>
    <property type="molecule type" value="Genomic_DNA"/>
</dbReference>
<gene>
    <name evidence="1" type="ORF">F2Q68_00011988</name>
</gene>
<evidence type="ECO:0000313" key="1">
    <source>
        <dbReference type="EMBL" id="KAF2600680.1"/>
    </source>
</evidence>